<evidence type="ECO:0000256" key="17">
    <source>
        <dbReference type="SAM" id="MobiDB-lite"/>
    </source>
</evidence>
<dbReference type="NCBIfam" id="TIGR01241">
    <property type="entry name" value="FtsH_fam"/>
    <property type="match status" value="1"/>
</dbReference>
<evidence type="ECO:0000256" key="1">
    <source>
        <dbReference type="ARBA" id="ARBA00004370"/>
    </source>
</evidence>
<evidence type="ECO:0000256" key="16">
    <source>
        <dbReference type="RuleBase" id="RU003651"/>
    </source>
</evidence>
<comment type="similarity">
    <text evidence="14 15">In the central section; belongs to the AAA ATPase family.</text>
</comment>
<keyword evidence="5 15" id="KW-0812">Transmembrane</keyword>
<dbReference type="InterPro" id="IPR027417">
    <property type="entry name" value="P-loop_NTPase"/>
</dbReference>
<dbReference type="InterPro" id="IPR003959">
    <property type="entry name" value="ATPase_AAA_core"/>
</dbReference>
<proteinExistence type="inferred from homology"/>
<dbReference type="InterPro" id="IPR041569">
    <property type="entry name" value="AAA_lid_3"/>
</dbReference>
<dbReference type="PROSITE" id="PS00674">
    <property type="entry name" value="AAA"/>
    <property type="match status" value="1"/>
</dbReference>
<comment type="subcellular location">
    <subcellularLocation>
        <location evidence="15">Cell membrane</location>
        <topology evidence="15">Multi-pass membrane protein</topology>
        <orientation evidence="15">Cytoplasmic side</orientation>
    </subcellularLocation>
    <subcellularLocation>
        <location evidence="1">Membrane</location>
    </subcellularLocation>
</comment>
<feature type="domain" description="AAA+ ATPase" evidence="18">
    <location>
        <begin position="188"/>
        <end position="327"/>
    </location>
</feature>
<evidence type="ECO:0000256" key="10">
    <source>
        <dbReference type="ARBA" id="ARBA00022840"/>
    </source>
</evidence>
<evidence type="ECO:0000256" key="5">
    <source>
        <dbReference type="ARBA" id="ARBA00022692"/>
    </source>
</evidence>
<comment type="similarity">
    <text evidence="2 15">In the C-terminal section; belongs to the peptidase M41 family.</text>
</comment>
<dbReference type="InterPro" id="IPR003593">
    <property type="entry name" value="AAA+_ATPase"/>
</dbReference>
<evidence type="ECO:0000256" key="11">
    <source>
        <dbReference type="ARBA" id="ARBA00022989"/>
    </source>
</evidence>
<organism evidence="19 20">
    <name type="scientific">Aliivibrio fischeri</name>
    <name type="common">Vibrio fischeri</name>
    <dbReference type="NCBI Taxonomy" id="668"/>
    <lineage>
        <taxon>Bacteria</taxon>
        <taxon>Pseudomonadati</taxon>
        <taxon>Pseudomonadota</taxon>
        <taxon>Gammaproteobacteria</taxon>
        <taxon>Vibrionales</taxon>
        <taxon>Vibrionaceae</taxon>
        <taxon>Aliivibrio</taxon>
    </lineage>
</organism>
<evidence type="ECO:0000256" key="12">
    <source>
        <dbReference type="ARBA" id="ARBA00023049"/>
    </source>
</evidence>
<dbReference type="Pfam" id="PF06480">
    <property type="entry name" value="FtsH_ext"/>
    <property type="match status" value="1"/>
</dbReference>
<comment type="caution">
    <text evidence="19">The sequence shown here is derived from an EMBL/GenBank/DDBJ whole genome shotgun (WGS) entry which is preliminary data.</text>
</comment>
<feature type="region of interest" description="Disordered" evidence="17">
    <location>
        <begin position="605"/>
        <end position="660"/>
    </location>
</feature>
<gene>
    <name evidence="19" type="primary">hflB</name>
    <name evidence="15" type="synonym">ftsH</name>
    <name evidence="19" type="ORF">AFI02nite_21640</name>
</gene>
<comment type="cofactor">
    <cofactor evidence="15">
        <name>Zn(2+)</name>
        <dbReference type="ChEBI" id="CHEBI:29105"/>
    </cofactor>
    <text evidence="15">Binds 1 zinc ion per subunit.</text>
</comment>
<keyword evidence="3 15" id="KW-1003">Cell membrane</keyword>
<dbReference type="EMBL" id="BJTZ01000012">
    <property type="protein sequence ID" value="GEK14128.1"/>
    <property type="molecule type" value="Genomic_DNA"/>
</dbReference>
<dbReference type="GO" id="GO:0005524">
    <property type="term" value="F:ATP binding"/>
    <property type="evidence" value="ECO:0007669"/>
    <property type="project" value="UniProtKB-UniRule"/>
</dbReference>
<evidence type="ECO:0000256" key="15">
    <source>
        <dbReference type="HAMAP-Rule" id="MF_01458"/>
    </source>
</evidence>
<evidence type="ECO:0000256" key="2">
    <source>
        <dbReference type="ARBA" id="ARBA00010044"/>
    </source>
</evidence>
<dbReference type="AlphaFoldDB" id="A0A510UHM2"/>
<evidence type="ECO:0000313" key="19">
    <source>
        <dbReference type="EMBL" id="GEK14128.1"/>
    </source>
</evidence>
<feature type="transmembrane region" description="Helical" evidence="15">
    <location>
        <begin position="106"/>
        <end position="123"/>
    </location>
</feature>
<comment type="similarity">
    <text evidence="16">Belongs to the AAA ATPase family.</text>
</comment>
<evidence type="ECO:0000256" key="4">
    <source>
        <dbReference type="ARBA" id="ARBA00022670"/>
    </source>
</evidence>
<dbReference type="GO" id="GO:0030163">
    <property type="term" value="P:protein catabolic process"/>
    <property type="evidence" value="ECO:0007669"/>
    <property type="project" value="UniProtKB-UniRule"/>
</dbReference>
<dbReference type="InterPro" id="IPR037219">
    <property type="entry name" value="Peptidase_M41-like"/>
</dbReference>
<dbReference type="CDD" id="cd19501">
    <property type="entry name" value="RecA-like_FtsH"/>
    <property type="match status" value="1"/>
</dbReference>
<keyword evidence="7 15" id="KW-0547">Nucleotide-binding</keyword>
<keyword evidence="13 15" id="KW-0472">Membrane</keyword>
<keyword evidence="9 15" id="KW-0862">Zinc</keyword>
<dbReference type="InterPro" id="IPR000642">
    <property type="entry name" value="Peptidase_M41"/>
</dbReference>
<feature type="active site" evidence="15">
    <location>
        <position position="419"/>
    </location>
</feature>
<dbReference type="EC" id="3.4.24.-" evidence="15"/>
<feature type="compositionally biased region" description="Basic and acidic residues" evidence="17">
    <location>
        <begin position="630"/>
        <end position="660"/>
    </location>
</feature>
<dbReference type="FunFam" id="1.10.8.60:FF:000001">
    <property type="entry name" value="ATP-dependent zinc metalloprotease FtsH"/>
    <property type="match status" value="1"/>
</dbReference>
<dbReference type="GO" id="GO:0016887">
    <property type="term" value="F:ATP hydrolysis activity"/>
    <property type="evidence" value="ECO:0007669"/>
    <property type="project" value="UniProtKB-UniRule"/>
</dbReference>
<evidence type="ECO:0000256" key="8">
    <source>
        <dbReference type="ARBA" id="ARBA00022801"/>
    </source>
</evidence>
<evidence type="ECO:0000256" key="14">
    <source>
        <dbReference type="ARBA" id="ARBA00061570"/>
    </source>
</evidence>
<name>A0A510UHM2_ALIFS</name>
<keyword evidence="6 15" id="KW-0479">Metal-binding</keyword>
<dbReference type="Pfam" id="PF01434">
    <property type="entry name" value="Peptidase_M41"/>
    <property type="match status" value="1"/>
</dbReference>
<dbReference type="PANTHER" id="PTHR23076:SF97">
    <property type="entry name" value="ATP-DEPENDENT ZINC METALLOPROTEASE YME1L1"/>
    <property type="match status" value="1"/>
</dbReference>
<feature type="binding site" evidence="15">
    <location>
        <begin position="196"/>
        <end position="203"/>
    </location>
    <ligand>
        <name>ATP</name>
        <dbReference type="ChEBI" id="CHEBI:30616"/>
    </ligand>
</feature>
<keyword evidence="12 15" id="KW-0482">Metalloprotease</keyword>
<dbReference type="Proteomes" id="UP000321787">
    <property type="component" value="Unassembled WGS sequence"/>
</dbReference>
<dbReference type="Gene3D" id="1.10.8.60">
    <property type="match status" value="1"/>
</dbReference>
<dbReference type="InterPro" id="IPR011546">
    <property type="entry name" value="Pept_M41_FtsH_extracell"/>
</dbReference>
<dbReference type="GO" id="GO:0005886">
    <property type="term" value="C:plasma membrane"/>
    <property type="evidence" value="ECO:0007669"/>
    <property type="project" value="UniProtKB-SubCell"/>
</dbReference>
<dbReference type="Gene3D" id="3.30.720.210">
    <property type="match status" value="1"/>
</dbReference>
<dbReference type="HAMAP" id="MF_01458">
    <property type="entry name" value="FtsH"/>
    <property type="match status" value="1"/>
</dbReference>
<comment type="subunit">
    <text evidence="15">Homohexamer.</text>
</comment>
<dbReference type="Gene3D" id="1.20.58.760">
    <property type="entry name" value="Peptidase M41"/>
    <property type="match status" value="1"/>
</dbReference>
<dbReference type="FunFam" id="3.30.720.210:FF:000001">
    <property type="entry name" value="ATP-dependent zinc metalloprotease FtsH"/>
    <property type="match status" value="1"/>
</dbReference>
<comment type="caution">
    <text evidence="15">Lacks conserved residue(s) required for the propagation of feature annotation.</text>
</comment>
<evidence type="ECO:0000256" key="9">
    <source>
        <dbReference type="ARBA" id="ARBA00022833"/>
    </source>
</evidence>
<feature type="binding site" evidence="15">
    <location>
        <position position="418"/>
    </location>
    <ligand>
        <name>Zn(2+)</name>
        <dbReference type="ChEBI" id="CHEBI:29105"/>
        <note>catalytic</note>
    </ligand>
</feature>
<sequence>MSDMAKNLILWLVIAVVLMSVFQSFGPGDSSGRSIDYTTFVKEVGNSQVQEATFNNREIKVMKRDGTRYVTYMPVFQDPKLLDDLINQNVIVKGTPPEEQSLLESIFISWFPMILLIGVWIFFMRQMQGGGGKGAMSFGKSKAKMMTEEQIKTTFDDVAGCDEAKEDVKELVDYLREPSRFQKLGGKIPTGVLLVGPPGTGKTLIAKAIAGEAKVPFFSISGSDFVEMFVGVGASRVRDMFEQAKKSSPCIIFIDEIDAVGRQRGAGVGGGNDEREQTLNQMLVEMDGFEGNEGIIVVAATNRPDVLDAALLRPGRFDRQVVVGLPDIRGREQILQVHMRKVPLGAGVEPSLIARGTPGFSGADLANLVNEAALFAARGNKRVVSMVEFELAKDKIMMGAERKSMVMSEETKESTAYHEAGHAIVGRLVPEHDPVYKVSIIPRGRALGVTMYLPEQDRISMNRQHLESMISSLYGGRLAEELIYGVDKVSTGASNDIERATDIARKMVTQWGFSDALGPLLYAEDQGDPFSGHGGSHQSKHVSPETLQLIDAEIRTIIDRNYARARQILEDNMDIMHSMKDALMKFETIDAGQIDDLMDRKADIREPQGWGDNNPQPQAKAETPVENEETESKAEEKVEETKEQPTPTDDIKNDSESSEK</sequence>
<comment type="function">
    <text evidence="15">Acts as a processive, ATP-dependent zinc metallopeptidase for both cytoplasmic and membrane proteins. Plays a role in the quality control of integral membrane proteins.</text>
</comment>
<dbReference type="NCBIfam" id="NF008004">
    <property type="entry name" value="PRK10733.1"/>
    <property type="match status" value="1"/>
</dbReference>
<dbReference type="GO" id="GO:0008270">
    <property type="term" value="F:zinc ion binding"/>
    <property type="evidence" value="ECO:0007669"/>
    <property type="project" value="UniProtKB-UniRule"/>
</dbReference>
<evidence type="ECO:0000256" key="7">
    <source>
        <dbReference type="ARBA" id="ARBA00022741"/>
    </source>
</evidence>
<dbReference type="InterPro" id="IPR003960">
    <property type="entry name" value="ATPase_AAA_CS"/>
</dbReference>
<reference evidence="19 20" key="1">
    <citation type="submission" date="2019-07" db="EMBL/GenBank/DDBJ databases">
        <title>Whole genome shotgun sequence of Aliivibrio fischeri NBRC 101058.</title>
        <authorList>
            <person name="Hosoyama A."/>
            <person name="Uohara A."/>
            <person name="Ohji S."/>
            <person name="Ichikawa N."/>
        </authorList>
    </citation>
    <scope>NUCLEOTIDE SEQUENCE [LARGE SCALE GENOMIC DNA]</scope>
    <source>
        <strain evidence="19 20">NBRC 101058</strain>
    </source>
</reference>
<dbReference type="Pfam" id="PF17862">
    <property type="entry name" value="AAA_lid_3"/>
    <property type="match status" value="1"/>
</dbReference>
<dbReference type="SMART" id="SM00382">
    <property type="entry name" value="AAA"/>
    <property type="match status" value="1"/>
</dbReference>
<dbReference type="GO" id="GO:0004176">
    <property type="term" value="F:ATP-dependent peptidase activity"/>
    <property type="evidence" value="ECO:0007669"/>
    <property type="project" value="InterPro"/>
</dbReference>
<dbReference type="SUPFAM" id="SSF140990">
    <property type="entry name" value="FtsH protease domain-like"/>
    <property type="match status" value="1"/>
</dbReference>
<feature type="binding site" evidence="15">
    <location>
        <position position="496"/>
    </location>
    <ligand>
        <name>Zn(2+)</name>
        <dbReference type="ChEBI" id="CHEBI:29105"/>
        <note>catalytic</note>
    </ligand>
</feature>
<dbReference type="GO" id="GO:0004222">
    <property type="term" value="F:metalloendopeptidase activity"/>
    <property type="evidence" value="ECO:0007669"/>
    <property type="project" value="InterPro"/>
</dbReference>
<evidence type="ECO:0000256" key="13">
    <source>
        <dbReference type="ARBA" id="ARBA00023136"/>
    </source>
</evidence>
<dbReference type="InterPro" id="IPR005936">
    <property type="entry name" value="FtsH"/>
</dbReference>
<keyword evidence="8 15" id="KW-0378">Hydrolase</keyword>
<dbReference type="Gene3D" id="3.40.50.300">
    <property type="entry name" value="P-loop containing nucleotide triphosphate hydrolases"/>
    <property type="match status" value="1"/>
</dbReference>
<keyword evidence="4 15" id="KW-0645">Protease</keyword>
<feature type="binding site" evidence="15">
    <location>
        <position position="422"/>
    </location>
    <ligand>
        <name>Zn(2+)</name>
        <dbReference type="ChEBI" id="CHEBI:29105"/>
        <note>catalytic</note>
    </ligand>
</feature>
<evidence type="ECO:0000313" key="20">
    <source>
        <dbReference type="Proteomes" id="UP000321787"/>
    </source>
</evidence>
<evidence type="ECO:0000256" key="6">
    <source>
        <dbReference type="ARBA" id="ARBA00022723"/>
    </source>
</evidence>
<dbReference type="FunFam" id="3.40.50.300:FF:000001">
    <property type="entry name" value="ATP-dependent zinc metalloprotease FtsH"/>
    <property type="match status" value="1"/>
</dbReference>
<dbReference type="GO" id="GO:0006508">
    <property type="term" value="P:proteolysis"/>
    <property type="evidence" value="ECO:0007669"/>
    <property type="project" value="UniProtKB-KW"/>
</dbReference>
<keyword evidence="10 15" id="KW-0067">ATP-binding</keyword>
<dbReference type="PANTHER" id="PTHR23076">
    <property type="entry name" value="METALLOPROTEASE M41 FTSH"/>
    <property type="match status" value="1"/>
</dbReference>
<dbReference type="FunFam" id="1.20.58.760:FF:000001">
    <property type="entry name" value="ATP-dependent zinc metalloprotease FtsH"/>
    <property type="match status" value="1"/>
</dbReference>
<accession>A0A510UHM2</accession>
<evidence type="ECO:0000256" key="3">
    <source>
        <dbReference type="ARBA" id="ARBA00022475"/>
    </source>
</evidence>
<dbReference type="SUPFAM" id="SSF52540">
    <property type="entry name" value="P-loop containing nucleoside triphosphate hydrolases"/>
    <property type="match status" value="1"/>
</dbReference>
<dbReference type="Pfam" id="PF00004">
    <property type="entry name" value="AAA"/>
    <property type="match status" value="1"/>
</dbReference>
<protein>
    <recommendedName>
        <fullName evidence="15">ATP-dependent zinc metalloprotease FtsH</fullName>
        <ecNumber evidence="15">3.4.24.-</ecNumber>
    </recommendedName>
</protein>
<evidence type="ECO:0000259" key="18">
    <source>
        <dbReference type="SMART" id="SM00382"/>
    </source>
</evidence>
<keyword evidence="11 15" id="KW-1133">Transmembrane helix</keyword>